<name>A0A7X6LXM1_9NOCA</name>
<dbReference type="PANTHER" id="PTHR43689:SF8">
    <property type="entry name" value="ALPHA_BETA-HYDROLASES SUPERFAMILY PROTEIN"/>
    <property type="match status" value="1"/>
</dbReference>
<dbReference type="PANTHER" id="PTHR43689">
    <property type="entry name" value="HYDROLASE"/>
    <property type="match status" value="1"/>
</dbReference>
<evidence type="ECO:0000259" key="1">
    <source>
        <dbReference type="Pfam" id="PF00561"/>
    </source>
</evidence>
<dbReference type="Gene3D" id="3.40.50.1820">
    <property type="entry name" value="alpha/beta hydrolase"/>
    <property type="match status" value="1"/>
</dbReference>
<dbReference type="GO" id="GO:0016787">
    <property type="term" value="F:hydrolase activity"/>
    <property type="evidence" value="ECO:0007669"/>
    <property type="project" value="UniProtKB-KW"/>
</dbReference>
<keyword evidence="3" id="KW-1185">Reference proteome</keyword>
<reference evidence="2 3" key="1">
    <citation type="submission" date="2020-04" db="EMBL/GenBank/DDBJ databases">
        <title>MicrobeNet Type strains.</title>
        <authorList>
            <person name="Nicholson A.C."/>
        </authorList>
    </citation>
    <scope>NUCLEOTIDE SEQUENCE [LARGE SCALE GENOMIC DNA]</scope>
    <source>
        <strain evidence="2 3">DSM 44445</strain>
    </source>
</reference>
<dbReference type="InterPro" id="IPR000073">
    <property type="entry name" value="AB_hydrolase_1"/>
</dbReference>
<accession>A0A7X6LXM1</accession>
<dbReference type="Proteomes" id="UP000523447">
    <property type="component" value="Unassembled WGS sequence"/>
</dbReference>
<dbReference type="PRINTS" id="PR00412">
    <property type="entry name" value="EPOXHYDRLASE"/>
</dbReference>
<comment type="caution">
    <text evidence="2">The sequence shown here is derived from an EMBL/GenBank/DDBJ whole genome shotgun (WGS) entry which is preliminary data.</text>
</comment>
<evidence type="ECO:0000313" key="2">
    <source>
        <dbReference type="EMBL" id="NKY86501.1"/>
    </source>
</evidence>
<dbReference type="EMBL" id="JAAXPE010000010">
    <property type="protein sequence ID" value="NKY86501.1"/>
    <property type="molecule type" value="Genomic_DNA"/>
</dbReference>
<sequence length="291" mass="31172">MITQSRVCYNGVHTRVSTVAGAGTPILFLHGFADCADTWRDVLAELDRRGRAALAVDVIGHGEGDPFRPGDLLPQLDRFVDGVLEATGPVVLVGNSLGAMMAVRAAKRRPELVAGIVTLDEPILSADRLARFARGARAAWLLGGLRRVPVPAVAARGMVGWATRGLLYGSRAGADPVVIGRWSDRYGQRERMFWLLEHALRFARETAGGYPPDPVGCPVLIVHGGRDRIIPPQASRDLHRLLPGSELVILPTAGHCPQLDDPVAVAALVAKFAAALPRAEGEAGFRDRESI</sequence>
<dbReference type="SUPFAM" id="SSF53474">
    <property type="entry name" value="alpha/beta-Hydrolases"/>
    <property type="match status" value="1"/>
</dbReference>
<protein>
    <submittedName>
        <fullName evidence="2">Alpha/beta hydrolase</fullName>
    </submittedName>
</protein>
<dbReference type="RefSeq" id="WP_083892724.1">
    <property type="nucleotide sequence ID" value="NZ_CAWPHS010000002.1"/>
</dbReference>
<feature type="domain" description="AB hydrolase-1" evidence="1">
    <location>
        <begin position="25"/>
        <end position="262"/>
    </location>
</feature>
<keyword evidence="2" id="KW-0378">Hydrolase</keyword>
<dbReference type="InterPro" id="IPR029058">
    <property type="entry name" value="AB_hydrolase_fold"/>
</dbReference>
<organism evidence="2 3">
    <name type="scientific">Nocardia veterana</name>
    <dbReference type="NCBI Taxonomy" id="132249"/>
    <lineage>
        <taxon>Bacteria</taxon>
        <taxon>Bacillati</taxon>
        <taxon>Actinomycetota</taxon>
        <taxon>Actinomycetes</taxon>
        <taxon>Mycobacteriales</taxon>
        <taxon>Nocardiaceae</taxon>
        <taxon>Nocardia</taxon>
    </lineage>
</organism>
<dbReference type="PRINTS" id="PR00111">
    <property type="entry name" value="ABHYDROLASE"/>
</dbReference>
<gene>
    <name evidence="2" type="ORF">HGA07_12775</name>
</gene>
<dbReference type="AlphaFoldDB" id="A0A7X6LXM1"/>
<dbReference type="Pfam" id="PF00561">
    <property type="entry name" value="Abhydrolase_1"/>
    <property type="match status" value="1"/>
</dbReference>
<evidence type="ECO:0000313" key="3">
    <source>
        <dbReference type="Proteomes" id="UP000523447"/>
    </source>
</evidence>
<dbReference type="InterPro" id="IPR000639">
    <property type="entry name" value="Epox_hydrolase-like"/>
</dbReference>
<proteinExistence type="predicted"/>